<dbReference type="EMBL" id="CAJNYD010001874">
    <property type="protein sequence ID" value="CAF3374736.1"/>
    <property type="molecule type" value="Genomic_DNA"/>
</dbReference>
<dbReference type="SUPFAM" id="SSF54791">
    <property type="entry name" value="Eukaryotic type KH-domain (KH-domain type I)"/>
    <property type="match status" value="3"/>
</dbReference>
<evidence type="ECO:0000313" key="13">
    <source>
        <dbReference type="Proteomes" id="UP000663873"/>
    </source>
</evidence>
<dbReference type="Proteomes" id="UP000663862">
    <property type="component" value="Unassembled WGS sequence"/>
</dbReference>
<evidence type="ECO:0000256" key="1">
    <source>
        <dbReference type="ARBA" id="ARBA00022737"/>
    </source>
</evidence>
<evidence type="ECO:0000313" key="10">
    <source>
        <dbReference type="EMBL" id="CAF4210525.1"/>
    </source>
</evidence>
<feature type="compositionally biased region" description="Low complexity" evidence="3">
    <location>
        <begin position="13"/>
        <end position="35"/>
    </location>
</feature>
<evidence type="ECO:0000313" key="9">
    <source>
        <dbReference type="EMBL" id="CAF4119297.1"/>
    </source>
</evidence>
<dbReference type="EMBL" id="CAJOBQ010000013">
    <property type="protein sequence ID" value="CAF4210525.1"/>
    <property type="molecule type" value="Genomic_DNA"/>
</dbReference>
<keyword evidence="1" id="KW-0677">Repeat</keyword>
<keyword evidence="13" id="KW-1185">Reference proteome</keyword>
<feature type="compositionally biased region" description="Low complexity" evidence="3">
    <location>
        <begin position="237"/>
        <end position="246"/>
    </location>
</feature>
<evidence type="ECO:0000313" key="11">
    <source>
        <dbReference type="EMBL" id="CAF4515462.1"/>
    </source>
</evidence>
<evidence type="ECO:0000259" key="4">
    <source>
        <dbReference type="SMART" id="SM00322"/>
    </source>
</evidence>
<dbReference type="InterPro" id="IPR004087">
    <property type="entry name" value="KH_dom"/>
</dbReference>
<evidence type="ECO:0000313" key="7">
    <source>
        <dbReference type="EMBL" id="CAF3374736.1"/>
    </source>
</evidence>
<dbReference type="SMART" id="SM00322">
    <property type="entry name" value="KH"/>
    <property type="match status" value="3"/>
</dbReference>
<organism evidence="5 12">
    <name type="scientific">Rotaria socialis</name>
    <dbReference type="NCBI Taxonomy" id="392032"/>
    <lineage>
        <taxon>Eukaryota</taxon>
        <taxon>Metazoa</taxon>
        <taxon>Spiralia</taxon>
        <taxon>Gnathifera</taxon>
        <taxon>Rotifera</taxon>
        <taxon>Eurotatoria</taxon>
        <taxon>Bdelloidea</taxon>
        <taxon>Philodinida</taxon>
        <taxon>Philodinidae</taxon>
        <taxon>Rotaria</taxon>
    </lineage>
</organism>
<sequence>MNEHNSNMDNEDNGQQNNNNNNNNNENNMNNSSNGTNRSGNANSHGRLEVRFLVCSRDAGAIIGKKGSNIQTLRQKHKVIIQVPDCNGPERVLTIQGDYDSCLAAIIDILPTMRDNQRVQNDQSEIRLLTHQSQAGAVIGKGGERVRELRSKYNVGMKVFVQCLPFSTERVVALRGRADDIERCLREVFSILEQTPPRGQTCFYDPFNFDENLSSEYGGFSEAQHGMMMNQPGGNGLPPLQQQQQQPLPPPTGYRGPRDQGGFQGPPSFNHHNNNNNYPNGPNNNYNQGPPPPQIPRPLITGDDSNYNLPQTQTNQVTIPNHLASCIIGHRGTKIAQIRQTSGAMIRIDDPAPGSNDRVITIQGTATQISQAQYYLQMAVKESGLWNGN</sequence>
<dbReference type="Proteomes" id="UP000663873">
    <property type="component" value="Unassembled WGS sequence"/>
</dbReference>
<dbReference type="Proteomes" id="UP000663851">
    <property type="component" value="Unassembled WGS sequence"/>
</dbReference>
<feature type="domain" description="K Homology" evidence="4">
    <location>
        <begin position="46"/>
        <end position="114"/>
    </location>
</feature>
<feature type="domain" description="K Homology" evidence="4">
    <location>
        <begin position="311"/>
        <end position="381"/>
    </location>
</feature>
<evidence type="ECO:0000313" key="8">
    <source>
        <dbReference type="EMBL" id="CAF4105866.1"/>
    </source>
</evidence>
<dbReference type="CDD" id="cd22434">
    <property type="entry name" value="KH-I_HNRNPK_rpt3"/>
    <property type="match status" value="1"/>
</dbReference>
<feature type="compositionally biased region" description="Low complexity" evidence="3">
    <location>
        <begin position="270"/>
        <end position="288"/>
    </location>
</feature>
<feature type="region of interest" description="Disordered" evidence="3">
    <location>
        <begin position="224"/>
        <end position="304"/>
    </location>
</feature>
<feature type="region of interest" description="Disordered" evidence="3">
    <location>
        <begin position="1"/>
        <end position="43"/>
    </location>
</feature>
<evidence type="ECO:0000313" key="6">
    <source>
        <dbReference type="EMBL" id="CAF3340731.1"/>
    </source>
</evidence>
<evidence type="ECO:0000313" key="5">
    <source>
        <dbReference type="EMBL" id="CAF3214197.1"/>
    </source>
</evidence>
<feature type="domain" description="K Homology" evidence="4">
    <location>
        <begin position="122"/>
        <end position="193"/>
    </location>
</feature>
<evidence type="ECO:0000256" key="2">
    <source>
        <dbReference type="PROSITE-ProRule" id="PRU00117"/>
    </source>
</evidence>
<dbReference type="GO" id="GO:0003723">
    <property type="term" value="F:RNA binding"/>
    <property type="evidence" value="ECO:0007669"/>
    <property type="project" value="UniProtKB-UniRule"/>
</dbReference>
<comment type="caution">
    <text evidence="5">The sequence shown here is derived from an EMBL/GenBank/DDBJ whole genome shotgun (WGS) entry which is preliminary data.</text>
</comment>
<protein>
    <recommendedName>
        <fullName evidence="4">K Homology domain-containing protein</fullName>
    </recommendedName>
</protein>
<dbReference type="AlphaFoldDB" id="A0A817QS62"/>
<dbReference type="Proteomes" id="UP000663869">
    <property type="component" value="Unassembled WGS sequence"/>
</dbReference>
<dbReference type="CDD" id="cd22432">
    <property type="entry name" value="KH-I_HNRNPK_rpt1"/>
    <property type="match status" value="1"/>
</dbReference>
<keyword evidence="2" id="KW-0694">RNA-binding</keyword>
<dbReference type="Proteomes" id="UP000663848">
    <property type="component" value="Unassembled WGS sequence"/>
</dbReference>
<dbReference type="OrthoDB" id="1937934at2759"/>
<dbReference type="Proteomes" id="UP000663825">
    <property type="component" value="Unassembled WGS sequence"/>
</dbReference>
<dbReference type="InterPro" id="IPR004088">
    <property type="entry name" value="KH_dom_type_1"/>
</dbReference>
<dbReference type="InterPro" id="IPR036612">
    <property type="entry name" value="KH_dom_type_1_sf"/>
</dbReference>
<accession>A0A817QS62</accession>
<dbReference type="PROSITE" id="PS50084">
    <property type="entry name" value="KH_TYPE_1"/>
    <property type="match status" value="3"/>
</dbReference>
<dbReference type="EMBL" id="CAJOBO010000034">
    <property type="protein sequence ID" value="CAF4105866.1"/>
    <property type="molecule type" value="Genomic_DNA"/>
</dbReference>
<dbReference type="Pfam" id="PF00013">
    <property type="entry name" value="KH_1"/>
    <property type="match status" value="3"/>
</dbReference>
<dbReference type="EMBL" id="CAJNXB010002054">
    <property type="protein sequence ID" value="CAF3214197.1"/>
    <property type="molecule type" value="Genomic_DNA"/>
</dbReference>
<gene>
    <name evidence="6" type="ORF">FME351_LOCUS3562</name>
    <name evidence="8" type="ORF">HFQ381_LOCUS1300</name>
    <name evidence="7" type="ORF">LUA448_LOCUS15193</name>
    <name evidence="11" type="ORF">QYT958_LOCUS5800</name>
    <name evidence="5" type="ORF">TIS948_LOCUS13290</name>
    <name evidence="10" type="ORF">TSG867_LOCUS667</name>
    <name evidence="9" type="ORF">UJA718_LOCUS1455</name>
</gene>
<reference evidence="5" key="1">
    <citation type="submission" date="2021-02" db="EMBL/GenBank/DDBJ databases">
        <authorList>
            <person name="Nowell W R."/>
        </authorList>
    </citation>
    <scope>NUCLEOTIDE SEQUENCE</scope>
</reference>
<proteinExistence type="predicted"/>
<dbReference type="EMBL" id="CAJNYU010000205">
    <property type="protein sequence ID" value="CAF3340731.1"/>
    <property type="molecule type" value="Genomic_DNA"/>
</dbReference>
<dbReference type="Gene3D" id="3.30.1370.10">
    <property type="entry name" value="K Homology domain, type 1"/>
    <property type="match status" value="3"/>
</dbReference>
<dbReference type="Proteomes" id="UP000663833">
    <property type="component" value="Unassembled WGS sequence"/>
</dbReference>
<evidence type="ECO:0000313" key="12">
    <source>
        <dbReference type="Proteomes" id="UP000663825"/>
    </source>
</evidence>
<evidence type="ECO:0000256" key="3">
    <source>
        <dbReference type="SAM" id="MobiDB-lite"/>
    </source>
</evidence>
<name>A0A817QS62_9BILA</name>
<dbReference type="EMBL" id="CAJOBR010000492">
    <property type="protein sequence ID" value="CAF4515462.1"/>
    <property type="molecule type" value="Genomic_DNA"/>
</dbReference>
<dbReference type="PANTHER" id="PTHR10288">
    <property type="entry name" value="KH DOMAIN CONTAINING RNA BINDING PROTEIN"/>
    <property type="match status" value="1"/>
</dbReference>
<dbReference type="EMBL" id="CAJOBP010000087">
    <property type="protein sequence ID" value="CAF4119297.1"/>
    <property type="molecule type" value="Genomic_DNA"/>
</dbReference>